<accession>A0A7Y0EQA2</accession>
<evidence type="ECO:0000313" key="4">
    <source>
        <dbReference type="Proteomes" id="UP000532194"/>
    </source>
</evidence>
<feature type="signal peptide" evidence="2">
    <location>
        <begin position="1"/>
        <end position="29"/>
    </location>
</feature>
<gene>
    <name evidence="3" type="ORF">G1C95_1650</name>
</gene>
<sequence>MNIRTQVVVAVSVISFILPLSACSSFSEADENPPTQSSSQPDASYDAQLQQALQSATSDFERTVLKRAIDAGKISESDYREANERYQQCMVSKGDNIEFTTDQSTGLMQESMNADDGYDSEKVTADSMECARGTNLLIRDLYERMATNPTNADEIELIVDCLKRKKIVPQSFTKQDYLTESAKPQGSSQLDTGSNEFAQCLANPNK</sequence>
<evidence type="ECO:0000313" key="3">
    <source>
        <dbReference type="EMBL" id="NMM94463.1"/>
    </source>
</evidence>
<evidence type="ECO:0000256" key="2">
    <source>
        <dbReference type="SAM" id="SignalP"/>
    </source>
</evidence>
<keyword evidence="4" id="KW-1185">Reference proteome</keyword>
<feature type="compositionally biased region" description="Polar residues" evidence="1">
    <location>
        <begin position="27"/>
        <end position="41"/>
    </location>
</feature>
<evidence type="ECO:0000256" key="1">
    <source>
        <dbReference type="SAM" id="MobiDB-lite"/>
    </source>
</evidence>
<keyword evidence="2" id="KW-0732">Signal</keyword>
<dbReference type="AlphaFoldDB" id="A0A7Y0EQA2"/>
<evidence type="ECO:0008006" key="5">
    <source>
        <dbReference type="Google" id="ProtNLM"/>
    </source>
</evidence>
<feature type="region of interest" description="Disordered" evidence="1">
    <location>
        <begin position="27"/>
        <end position="52"/>
    </location>
</feature>
<proteinExistence type="predicted"/>
<reference evidence="3 4" key="1">
    <citation type="submission" date="2020-02" db="EMBL/GenBank/DDBJ databases">
        <title>Characterization of phylogenetic diversity of novel bifidobacterial species isolated in Czech ZOOs.</title>
        <authorList>
            <person name="Lugli G.A."/>
            <person name="Vera N.B."/>
            <person name="Ventura M."/>
        </authorList>
    </citation>
    <scope>NUCLEOTIDE SEQUENCE [LARGE SCALE GENOMIC DNA]</scope>
    <source>
        <strain evidence="3 4">DSM 109957</strain>
    </source>
</reference>
<feature type="compositionally biased region" description="Low complexity" evidence="1">
    <location>
        <begin position="42"/>
        <end position="52"/>
    </location>
</feature>
<dbReference type="Proteomes" id="UP000532194">
    <property type="component" value="Unassembled WGS sequence"/>
</dbReference>
<protein>
    <recommendedName>
        <fullName evidence="5">Lipoprotein</fullName>
    </recommendedName>
</protein>
<dbReference type="EMBL" id="JAAIII010000004">
    <property type="protein sequence ID" value="NMM94463.1"/>
    <property type="molecule type" value="Genomic_DNA"/>
</dbReference>
<name>A0A7Y0EQA2_9BIFI</name>
<feature type="region of interest" description="Disordered" evidence="1">
    <location>
        <begin position="178"/>
        <end position="206"/>
    </location>
</feature>
<comment type="caution">
    <text evidence="3">The sequence shown here is derived from an EMBL/GenBank/DDBJ whole genome shotgun (WGS) entry which is preliminary data.</text>
</comment>
<feature type="chain" id="PRO_5031048172" description="Lipoprotein" evidence="2">
    <location>
        <begin position="30"/>
        <end position="206"/>
    </location>
</feature>
<organism evidence="3 4">
    <name type="scientific">Bifidobacterium oedipodis</name>
    <dbReference type="NCBI Taxonomy" id="2675322"/>
    <lineage>
        <taxon>Bacteria</taxon>
        <taxon>Bacillati</taxon>
        <taxon>Actinomycetota</taxon>
        <taxon>Actinomycetes</taxon>
        <taxon>Bifidobacteriales</taxon>
        <taxon>Bifidobacteriaceae</taxon>
        <taxon>Bifidobacterium</taxon>
    </lineage>
</organism>